<evidence type="ECO:0008006" key="3">
    <source>
        <dbReference type="Google" id="ProtNLM"/>
    </source>
</evidence>
<dbReference type="EnsemblMetazoa" id="CJA34350.1">
    <property type="protein sequence ID" value="CJA34350.1"/>
    <property type="gene ID" value="WBGene00210197"/>
</dbReference>
<reference evidence="1" key="2">
    <citation type="submission" date="2022-06" db="UniProtKB">
        <authorList>
            <consortium name="EnsemblMetazoa"/>
        </authorList>
    </citation>
    <scope>IDENTIFICATION</scope>
    <source>
        <strain evidence="1">DF5081</strain>
    </source>
</reference>
<name>A0A8R1EEU9_CAEJA</name>
<keyword evidence="2" id="KW-1185">Reference proteome</keyword>
<dbReference type="Proteomes" id="UP000005237">
    <property type="component" value="Unassembled WGS sequence"/>
</dbReference>
<reference evidence="2" key="1">
    <citation type="submission" date="2010-08" db="EMBL/GenBank/DDBJ databases">
        <authorList>
            <consortium name="Caenorhabditis japonica Sequencing Consortium"/>
            <person name="Wilson R.K."/>
        </authorList>
    </citation>
    <scope>NUCLEOTIDE SEQUENCE [LARGE SCALE GENOMIC DNA]</scope>
    <source>
        <strain evidence="2">DF5081</strain>
    </source>
</reference>
<evidence type="ECO:0000313" key="2">
    <source>
        <dbReference type="Proteomes" id="UP000005237"/>
    </source>
</evidence>
<accession>A0A8R1EEU9</accession>
<protein>
    <recommendedName>
        <fullName evidence="3">Serpentine receptor class gamma</fullName>
    </recommendedName>
</protein>
<evidence type="ECO:0000313" key="1">
    <source>
        <dbReference type="EnsemblMetazoa" id="CJA34350.1"/>
    </source>
</evidence>
<proteinExistence type="predicted"/>
<organism evidence="1 2">
    <name type="scientific">Caenorhabditis japonica</name>
    <dbReference type="NCBI Taxonomy" id="281687"/>
    <lineage>
        <taxon>Eukaryota</taxon>
        <taxon>Metazoa</taxon>
        <taxon>Ecdysozoa</taxon>
        <taxon>Nematoda</taxon>
        <taxon>Chromadorea</taxon>
        <taxon>Rhabditida</taxon>
        <taxon>Rhabditina</taxon>
        <taxon>Rhabditomorpha</taxon>
        <taxon>Rhabditoidea</taxon>
        <taxon>Rhabditidae</taxon>
        <taxon>Peloderinae</taxon>
        <taxon>Caenorhabditis</taxon>
    </lineage>
</organism>
<sequence>MYVLSYIPGGERGLFFITSLFTSFLRRSATSTVLPI</sequence>